<dbReference type="InterPro" id="IPR023772">
    <property type="entry name" value="DNA-bd_HTH_TetR-type_CS"/>
</dbReference>
<dbReference type="Gene3D" id="1.10.10.60">
    <property type="entry name" value="Homeodomain-like"/>
    <property type="match status" value="1"/>
</dbReference>
<dbReference type="RefSeq" id="WP_165922557.1">
    <property type="nucleotide sequence ID" value="NZ_SMFZ01000002.1"/>
</dbReference>
<sequence>MTMPQGGSGRAVGRRTGARDKIVAASVELFDKHGYEATSVQQVVEGAGVTKGSFYHHFGSKEDVLLVVHDTFIDHQLDVLDSITTGDRPVRDALAELIEEIVVGVETYQAHQRIFYEQHRFLTDERFEAVKSKRDEFERRVVRLIERGVDRGEFRAVSSPKILAFGLVGMSAWTYHWYHEGSMTAREIGRFYARVVLDGISNDQP</sequence>
<dbReference type="PROSITE" id="PS50977">
    <property type="entry name" value="HTH_TETR_2"/>
    <property type="match status" value="1"/>
</dbReference>
<feature type="domain" description="HTH tetR-type" evidence="6">
    <location>
        <begin position="16"/>
        <end position="76"/>
    </location>
</feature>
<dbReference type="InterPro" id="IPR036271">
    <property type="entry name" value="Tet_transcr_reg_TetR-rel_C_sf"/>
</dbReference>
<dbReference type="SUPFAM" id="SSF46689">
    <property type="entry name" value="Homeodomain-like"/>
    <property type="match status" value="1"/>
</dbReference>
<evidence type="ECO:0000256" key="5">
    <source>
        <dbReference type="PROSITE-ProRule" id="PRU00335"/>
    </source>
</evidence>
<evidence type="ECO:0000256" key="3">
    <source>
        <dbReference type="ARBA" id="ARBA00023125"/>
    </source>
</evidence>
<organism evidence="7 8">
    <name type="scientific">Pseudonocardia endophytica</name>
    <dbReference type="NCBI Taxonomy" id="401976"/>
    <lineage>
        <taxon>Bacteria</taxon>
        <taxon>Bacillati</taxon>
        <taxon>Actinomycetota</taxon>
        <taxon>Actinomycetes</taxon>
        <taxon>Pseudonocardiales</taxon>
        <taxon>Pseudonocardiaceae</taxon>
        <taxon>Pseudonocardia</taxon>
    </lineage>
</organism>
<accession>A0A4R1HND1</accession>
<dbReference type="Pfam" id="PF00440">
    <property type="entry name" value="TetR_N"/>
    <property type="match status" value="1"/>
</dbReference>
<keyword evidence="2" id="KW-0805">Transcription regulation</keyword>
<evidence type="ECO:0000313" key="8">
    <source>
        <dbReference type="Proteomes" id="UP000295560"/>
    </source>
</evidence>
<dbReference type="InterPro" id="IPR050109">
    <property type="entry name" value="HTH-type_TetR-like_transc_reg"/>
</dbReference>
<dbReference type="InterPro" id="IPR041490">
    <property type="entry name" value="KstR2_TetR_C"/>
</dbReference>
<proteinExistence type="predicted"/>
<dbReference type="EMBL" id="SMFZ01000002">
    <property type="protein sequence ID" value="TCK22105.1"/>
    <property type="molecule type" value="Genomic_DNA"/>
</dbReference>
<dbReference type="PROSITE" id="PS01081">
    <property type="entry name" value="HTH_TETR_1"/>
    <property type="match status" value="1"/>
</dbReference>
<evidence type="ECO:0000256" key="2">
    <source>
        <dbReference type="ARBA" id="ARBA00023015"/>
    </source>
</evidence>
<name>A0A4R1HND1_PSEEN</name>
<evidence type="ECO:0000313" key="7">
    <source>
        <dbReference type="EMBL" id="TCK22105.1"/>
    </source>
</evidence>
<dbReference type="AlphaFoldDB" id="A0A4R1HND1"/>
<evidence type="ECO:0000256" key="1">
    <source>
        <dbReference type="ARBA" id="ARBA00022491"/>
    </source>
</evidence>
<dbReference type="PRINTS" id="PR00455">
    <property type="entry name" value="HTHTETR"/>
</dbReference>
<dbReference type="Gene3D" id="1.10.357.10">
    <property type="entry name" value="Tetracycline Repressor, domain 2"/>
    <property type="match status" value="1"/>
</dbReference>
<comment type="caution">
    <text evidence="7">The sequence shown here is derived from an EMBL/GenBank/DDBJ whole genome shotgun (WGS) entry which is preliminary data.</text>
</comment>
<dbReference type="PANTHER" id="PTHR30055:SF175">
    <property type="entry name" value="HTH-TYPE TRANSCRIPTIONAL REPRESSOR KSTR2"/>
    <property type="match status" value="1"/>
</dbReference>
<dbReference type="GO" id="GO:0003700">
    <property type="term" value="F:DNA-binding transcription factor activity"/>
    <property type="evidence" value="ECO:0007669"/>
    <property type="project" value="TreeGrafter"/>
</dbReference>
<evidence type="ECO:0000256" key="4">
    <source>
        <dbReference type="ARBA" id="ARBA00023163"/>
    </source>
</evidence>
<dbReference type="Pfam" id="PF17932">
    <property type="entry name" value="TetR_C_24"/>
    <property type="match status" value="1"/>
</dbReference>
<keyword evidence="1" id="KW-0678">Repressor</keyword>
<keyword evidence="4" id="KW-0804">Transcription</keyword>
<dbReference type="Proteomes" id="UP000295560">
    <property type="component" value="Unassembled WGS sequence"/>
</dbReference>
<dbReference type="PANTHER" id="PTHR30055">
    <property type="entry name" value="HTH-TYPE TRANSCRIPTIONAL REGULATOR RUTR"/>
    <property type="match status" value="1"/>
</dbReference>
<dbReference type="InterPro" id="IPR001647">
    <property type="entry name" value="HTH_TetR"/>
</dbReference>
<keyword evidence="8" id="KW-1185">Reference proteome</keyword>
<dbReference type="GO" id="GO:0000976">
    <property type="term" value="F:transcription cis-regulatory region binding"/>
    <property type="evidence" value="ECO:0007669"/>
    <property type="project" value="TreeGrafter"/>
</dbReference>
<dbReference type="SUPFAM" id="SSF48498">
    <property type="entry name" value="Tetracyclin repressor-like, C-terminal domain"/>
    <property type="match status" value="1"/>
</dbReference>
<dbReference type="InterPro" id="IPR009057">
    <property type="entry name" value="Homeodomain-like_sf"/>
</dbReference>
<gene>
    <name evidence="7" type="ORF">EV378_6103</name>
</gene>
<protein>
    <submittedName>
        <fullName evidence="7">TetR family transcriptional regulator</fullName>
    </submittedName>
</protein>
<keyword evidence="3 5" id="KW-0238">DNA-binding</keyword>
<feature type="DNA-binding region" description="H-T-H motif" evidence="5">
    <location>
        <begin position="39"/>
        <end position="58"/>
    </location>
</feature>
<evidence type="ECO:0000259" key="6">
    <source>
        <dbReference type="PROSITE" id="PS50977"/>
    </source>
</evidence>
<reference evidence="7 8" key="1">
    <citation type="submission" date="2019-03" db="EMBL/GenBank/DDBJ databases">
        <title>Sequencing the genomes of 1000 actinobacteria strains.</title>
        <authorList>
            <person name="Klenk H.-P."/>
        </authorList>
    </citation>
    <scope>NUCLEOTIDE SEQUENCE [LARGE SCALE GENOMIC DNA]</scope>
    <source>
        <strain evidence="7 8">DSM 44969</strain>
    </source>
</reference>